<proteinExistence type="predicted"/>
<comment type="caution">
    <text evidence="4">The sequence shown here is derived from an EMBL/GenBank/DDBJ whole genome shotgun (WGS) entry which is preliminary data.</text>
</comment>
<feature type="transmembrane region" description="Helical" evidence="1">
    <location>
        <begin position="269"/>
        <end position="287"/>
    </location>
</feature>
<keyword evidence="2" id="KW-0732">Signal</keyword>
<evidence type="ECO:0000256" key="2">
    <source>
        <dbReference type="SAM" id="SignalP"/>
    </source>
</evidence>
<keyword evidence="5" id="KW-1185">Reference proteome</keyword>
<evidence type="ECO:0000313" key="5">
    <source>
        <dbReference type="Proteomes" id="UP001597512"/>
    </source>
</evidence>
<dbReference type="Proteomes" id="UP001597512">
    <property type="component" value="Unassembled WGS sequence"/>
</dbReference>
<protein>
    <submittedName>
        <fullName evidence="4">DUF5683 domain-containing protein</fullName>
    </submittedName>
</protein>
<dbReference type="EMBL" id="JBHUOM010000003">
    <property type="protein sequence ID" value="MFD2934617.1"/>
    <property type="molecule type" value="Genomic_DNA"/>
</dbReference>
<reference evidence="5" key="1">
    <citation type="journal article" date="2019" name="Int. J. Syst. Evol. Microbiol.">
        <title>The Global Catalogue of Microorganisms (GCM) 10K type strain sequencing project: providing services to taxonomists for standard genome sequencing and annotation.</title>
        <authorList>
            <consortium name="The Broad Institute Genomics Platform"/>
            <consortium name="The Broad Institute Genome Sequencing Center for Infectious Disease"/>
            <person name="Wu L."/>
            <person name="Ma J."/>
        </authorList>
    </citation>
    <scope>NUCLEOTIDE SEQUENCE [LARGE SCALE GENOMIC DNA]</scope>
    <source>
        <strain evidence="5">KCTC 52490</strain>
    </source>
</reference>
<dbReference type="RefSeq" id="WP_381500955.1">
    <property type="nucleotide sequence ID" value="NZ_JBHUOM010000003.1"/>
</dbReference>
<sequence length="288" mass="31876">MKPSFILLSIALLFIAFFPTAFAQRPAINPAPTPAAIDSTRQSLSAMDTIPASVQRNGIRVGRSVLTDDDSTSLDKPDTIRVTARQEAAIHKIIPREATMRSLMLPGLGQAYNRQYYKMPFIYIGFGVMGYLFVKYRGLAKEAEVGYRRLLYGDRATDGLFTIGQTFEAKLNTDLFPSYILGGFITTPAQYIPVTEVLIGVSPFSDNKVVFRTSANAKNAYDTFRRYRDLNLLLSGVLWAINIVEANVAAHLKTFDLTDDISMQVEPNVLPVVGVGFVPAVRVAFTFK</sequence>
<gene>
    <name evidence="4" type="ORF">ACFS25_12555</name>
</gene>
<feature type="domain" description="DUF5683" evidence="3">
    <location>
        <begin position="93"/>
        <end position="287"/>
    </location>
</feature>
<keyword evidence="1" id="KW-1133">Transmembrane helix</keyword>
<organism evidence="4 5">
    <name type="scientific">Spirosoma flavum</name>
    <dbReference type="NCBI Taxonomy" id="2048557"/>
    <lineage>
        <taxon>Bacteria</taxon>
        <taxon>Pseudomonadati</taxon>
        <taxon>Bacteroidota</taxon>
        <taxon>Cytophagia</taxon>
        <taxon>Cytophagales</taxon>
        <taxon>Cytophagaceae</taxon>
        <taxon>Spirosoma</taxon>
    </lineage>
</organism>
<accession>A0ABW6AJE1</accession>
<dbReference type="Pfam" id="PF18935">
    <property type="entry name" value="DUF5683"/>
    <property type="match status" value="1"/>
</dbReference>
<keyword evidence="1" id="KW-0812">Transmembrane</keyword>
<dbReference type="InterPro" id="IPR043738">
    <property type="entry name" value="DUF5683"/>
</dbReference>
<evidence type="ECO:0000313" key="4">
    <source>
        <dbReference type="EMBL" id="MFD2934617.1"/>
    </source>
</evidence>
<feature type="transmembrane region" description="Helical" evidence="1">
    <location>
        <begin position="116"/>
        <end position="134"/>
    </location>
</feature>
<keyword evidence="1" id="KW-0472">Membrane</keyword>
<name>A0ABW6AJE1_9BACT</name>
<evidence type="ECO:0000259" key="3">
    <source>
        <dbReference type="Pfam" id="PF18935"/>
    </source>
</evidence>
<feature type="chain" id="PRO_5047345216" evidence="2">
    <location>
        <begin position="24"/>
        <end position="288"/>
    </location>
</feature>
<feature type="signal peptide" evidence="2">
    <location>
        <begin position="1"/>
        <end position="23"/>
    </location>
</feature>
<evidence type="ECO:0000256" key="1">
    <source>
        <dbReference type="SAM" id="Phobius"/>
    </source>
</evidence>
<feature type="transmembrane region" description="Helical" evidence="1">
    <location>
        <begin position="230"/>
        <end position="249"/>
    </location>
</feature>